<dbReference type="AlphaFoldDB" id="A0A653L8P6"/>
<evidence type="ECO:0000313" key="1">
    <source>
        <dbReference type="EMBL" id="VXA87451.1"/>
    </source>
</evidence>
<sequence length="57" mass="6214">MKVNCMSAQRTGYCPKCKQSCPISFAASVTREDGTVIRPKKAKVLVIPHCPTCSKSK</sequence>
<protein>
    <submittedName>
        <fullName evidence="1">Uncharacterized protein</fullName>
    </submittedName>
</protein>
<gene>
    <name evidence="1" type="ORF">AERO8C_50197</name>
</gene>
<name>A0A653L8P6_AERVE</name>
<accession>A0A653L8P6</accession>
<organism evidence="1 2">
    <name type="scientific">Aeromonas veronii</name>
    <dbReference type="NCBI Taxonomy" id="654"/>
    <lineage>
        <taxon>Bacteria</taxon>
        <taxon>Pseudomonadati</taxon>
        <taxon>Pseudomonadota</taxon>
        <taxon>Gammaproteobacteria</taxon>
        <taxon>Aeromonadales</taxon>
        <taxon>Aeromonadaceae</taxon>
        <taxon>Aeromonas</taxon>
    </lineage>
</organism>
<proteinExistence type="predicted"/>
<dbReference type="Proteomes" id="UP000439123">
    <property type="component" value="Unassembled WGS sequence"/>
</dbReference>
<dbReference type="EMBL" id="CABWLC010000018">
    <property type="protein sequence ID" value="VXA87451.1"/>
    <property type="molecule type" value="Genomic_DNA"/>
</dbReference>
<evidence type="ECO:0000313" key="2">
    <source>
        <dbReference type="Proteomes" id="UP000439123"/>
    </source>
</evidence>
<reference evidence="1 2" key="1">
    <citation type="submission" date="2019-10" db="EMBL/GenBank/DDBJ databases">
        <authorList>
            <person name="Karimi E."/>
        </authorList>
    </citation>
    <scope>NUCLEOTIDE SEQUENCE [LARGE SCALE GENOMIC DNA]</scope>
    <source>
        <strain evidence="1">Aeromonas sp. 8C</strain>
    </source>
</reference>